<proteinExistence type="predicted"/>
<dbReference type="Proteomes" id="UP001180453">
    <property type="component" value="Unassembled WGS sequence"/>
</dbReference>
<dbReference type="InterPro" id="IPR011010">
    <property type="entry name" value="DNA_brk_join_enz"/>
</dbReference>
<accession>A0ABU1YLC8</accession>
<evidence type="ECO:0000313" key="2">
    <source>
        <dbReference type="Proteomes" id="UP001180453"/>
    </source>
</evidence>
<name>A0ABU1YLC8_ROSSA</name>
<dbReference type="RefSeq" id="WP_310264629.1">
    <property type="nucleotide sequence ID" value="NZ_JAVDXU010000001.1"/>
</dbReference>
<organism evidence="1 2">
    <name type="scientific">Roseateles saccharophilus</name>
    <name type="common">Pseudomonas saccharophila</name>
    <dbReference type="NCBI Taxonomy" id="304"/>
    <lineage>
        <taxon>Bacteria</taxon>
        <taxon>Pseudomonadati</taxon>
        <taxon>Pseudomonadota</taxon>
        <taxon>Betaproteobacteria</taxon>
        <taxon>Burkholderiales</taxon>
        <taxon>Sphaerotilaceae</taxon>
        <taxon>Roseateles</taxon>
    </lineage>
</organism>
<sequence>MKGCKEAGRDRYISDDEFQAVWEKADQTTRDAMDLALLTGQRPAEIVR</sequence>
<comment type="caution">
    <text evidence="1">The sequence shown here is derived from an EMBL/GenBank/DDBJ whole genome shotgun (WGS) entry which is preliminary data.</text>
</comment>
<protein>
    <submittedName>
        <fullName evidence="1">Integrase</fullName>
    </submittedName>
</protein>
<evidence type="ECO:0000313" key="1">
    <source>
        <dbReference type="EMBL" id="MDR7269664.1"/>
    </source>
</evidence>
<gene>
    <name evidence="1" type="ORF">J2X20_002293</name>
</gene>
<reference evidence="1 2" key="1">
    <citation type="submission" date="2023-07" db="EMBL/GenBank/DDBJ databases">
        <title>Sorghum-associated microbial communities from plants grown in Nebraska, USA.</title>
        <authorList>
            <person name="Schachtman D."/>
        </authorList>
    </citation>
    <scope>NUCLEOTIDE SEQUENCE [LARGE SCALE GENOMIC DNA]</scope>
    <source>
        <strain evidence="1 2">BE314</strain>
    </source>
</reference>
<dbReference type="EMBL" id="JAVDXU010000001">
    <property type="protein sequence ID" value="MDR7269664.1"/>
    <property type="molecule type" value="Genomic_DNA"/>
</dbReference>
<keyword evidence="2" id="KW-1185">Reference proteome</keyword>
<dbReference type="SUPFAM" id="SSF56349">
    <property type="entry name" value="DNA breaking-rejoining enzymes"/>
    <property type="match status" value="1"/>
</dbReference>